<dbReference type="InterPro" id="IPR016039">
    <property type="entry name" value="Thiolase-like"/>
</dbReference>
<accession>A0ABV6LGV4</accession>
<dbReference type="RefSeq" id="WP_377026384.1">
    <property type="nucleotide sequence ID" value="NZ_JBHLTS010000079.1"/>
</dbReference>
<sequence length="214" mass="24254">MNNQYYISSHCTISSNAVRYNGTLLFEAEYTDIAGFLLSAYQLIRAKYPKFYKMDNLAKLGWLAAEVLLKNFDAAKYKPTDIGVVLSNAGSSLDADKRYYDSVQEIASPALFVYTLPNIVIGEICIRHHFKGENAFFIFERFNAAFISRYISLLLETGQLQVCICGWVELLGDEYKAVLFLVEKEEKEGSMPFNIENITKIYSPAQTLPGREGF</sequence>
<gene>
    <name evidence="1" type="ORF">ACFFGT_30945</name>
</gene>
<dbReference type="Proteomes" id="UP001589828">
    <property type="component" value="Unassembled WGS sequence"/>
</dbReference>
<evidence type="ECO:0000313" key="1">
    <source>
        <dbReference type="EMBL" id="MFC0518673.1"/>
    </source>
</evidence>
<organism evidence="1 2">
    <name type="scientific">Mucilaginibacter angelicae</name>
    <dbReference type="NCBI Taxonomy" id="869718"/>
    <lineage>
        <taxon>Bacteria</taxon>
        <taxon>Pseudomonadati</taxon>
        <taxon>Bacteroidota</taxon>
        <taxon>Sphingobacteriia</taxon>
        <taxon>Sphingobacteriales</taxon>
        <taxon>Sphingobacteriaceae</taxon>
        <taxon>Mucilaginibacter</taxon>
    </lineage>
</organism>
<comment type="caution">
    <text evidence="1">The sequence shown here is derived from an EMBL/GenBank/DDBJ whole genome shotgun (WGS) entry which is preliminary data.</text>
</comment>
<name>A0ABV6LGV4_9SPHI</name>
<dbReference type="EMBL" id="JBHLTS010000079">
    <property type="protein sequence ID" value="MFC0518673.1"/>
    <property type="molecule type" value="Genomic_DNA"/>
</dbReference>
<protein>
    <recommendedName>
        <fullName evidence="3">3-oxoacyl-ACP synthase</fullName>
    </recommendedName>
</protein>
<proteinExistence type="predicted"/>
<dbReference type="SUPFAM" id="SSF53901">
    <property type="entry name" value="Thiolase-like"/>
    <property type="match status" value="1"/>
</dbReference>
<reference evidence="1 2" key="1">
    <citation type="submission" date="2024-09" db="EMBL/GenBank/DDBJ databases">
        <authorList>
            <person name="Sun Q."/>
            <person name="Mori K."/>
        </authorList>
    </citation>
    <scope>NUCLEOTIDE SEQUENCE [LARGE SCALE GENOMIC DNA]</scope>
    <source>
        <strain evidence="1 2">NCAIM B.02415</strain>
    </source>
</reference>
<evidence type="ECO:0008006" key="3">
    <source>
        <dbReference type="Google" id="ProtNLM"/>
    </source>
</evidence>
<evidence type="ECO:0000313" key="2">
    <source>
        <dbReference type="Proteomes" id="UP001589828"/>
    </source>
</evidence>
<keyword evidence="2" id="KW-1185">Reference proteome</keyword>